<dbReference type="PANTHER" id="PTHR14991:SF0">
    <property type="entry name" value="RING FINGER PROTEIN 32"/>
    <property type="match status" value="1"/>
</dbReference>
<dbReference type="EMBL" id="JALJOS010000080">
    <property type="protein sequence ID" value="KAK9816297.1"/>
    <property type="molecule type" value="Genomic_DNA"/>
</dbReference>
<gene>
    <name evidence="1" type="ORF">WJX74_001390</name>
</gene>
<organism evidence="1 2">
    <name type="scientific">Apatococcus lobatus</name>
    <dbReference type="NCBI Taxonomy" id="904363"/>
    <lineage>
        <taxon>Eukaryota</taxon>
        <taxon>Viridiplantae</taxon>
        <taxon>Chlorophyta</taxon>
        <taxon>core chlorophytes</taxon>
        <taxon>Trebouxiophyceae</taxon>
        <taxon>Chlorellales</taxon>
        <taxon>Chlorellaceae</taxon>
        <taxon>Apatococcus</taxon>
    </lineage>
</organism>
<dbReference type="PANTHER" id="PTHR14991">
    <property type="entry name" value="RING FINGER PROTEIN 32"/>
    <property type="match status" value="1"/>
</dbReference>
<dbReference type="PROSITE" id="PS50096">
    <property type="entry name" value="IQ"/>
    <property type="match status" value="1"/>
</dbReference>
<evidence type="ECO:0000313" key="1">
    <source>
        <dbReference type="EMBL" id="KAK9816297.1"/>
    </source>
</evidence>
<reference evidence="1 2" key="1">
    <citation type="journal article" date="2024" name="Nat. Commun.">
        <title>Phylogenomics reveals the evolutionary origins of lichenization in chlorophyte algae.</title>
        <authorList>
            <person name="Puginier C."/>
            <person name="Libourel C."/>
            <person name="Otte J."/>
            <person name="Skaloud P."/>
            <person name="Haon M."/>
            <person name="Grisel S."/>
            <person name="Petersen M."/>
            <person name="Berrin J.G."/>
            <person name="Delaux P.M."/>
            <person name="Dal Grande F."/>
            <person name="Keller J."/>
        </authorList>
    </citation>
    <scope>NUCLEOTIDE SEQUENCE [LARGE SCALE GENOMIC DNA]</scope>
    <source>
        <strain evidence="1 2">SAG 2145</strain>
    </source>
</reference>
<proteinExistence type="predicted"/>
<sequence>MVSGTSIQSQKDWYAKEQRCPLCRAPAPQKRSIQDGAIAHRHRCAAAIQAAWRAFCGRRRYIQALLLLPAPVGERDRRRWYALQLQERSRRLLKEMQSRQDDVESLLGELDASLALSRQVFSTPQSSDAAAASSDFGQEAFLSGGVLSAVVSASGQLAAQAGPAASCSLLVPACDW</sequence>
<comment type="caution">
    <text evidence="1">The sequence shown here is derived from an EMBL/GenBank/DDBJ whole genome shotgun (WGS) entry which is preliminary data.</text>
</comment>
<dbReference type="InterPro" id="IPR042862">
    <property type="entry name" value="RNF32"/>
</dbReference>
<dbReference type="Proteomes" id="UP001438707">
    <property type="component" value="Unassembled WGS sequence"/>
</dbReference>
<name>A0AAW1Q7K8_9CHLO</name>
<evidence type="ECO:0000313" key="2">
    <source>
        <dbReference type="Proteomes" id="UP001438707"/>
    </source>
</evidence>
<dbReference type="AlphaFoldDB" id="A0AAW1Q7K8"/>
<protein>
    <submittedName>
        <fullName evidence="1">Uncharacterized protein</fullName>
    </submittedName>
</protein>
<keyword evidence="2" id="KW-1185">Reference proteome</keyword>
<accession>A0AAW1Q7K8</accession>